<dbReference type="Proteomes" id="UP000038010">
    <property type="component" value="Unassembled WGS sequence"/>
</dbReference>
<dbReference type="STRING" id="1664694.A0A0N0NN93"/>
<evidence type="ECO:0000256" key="2">
    <source>
        <dbReference type="ARBA" id="ARBA00009242"/>
    </source>
</evidence>
<comment type="catalytic activity">
    <reaction evidence="1">
        <text>allantoate + H2O = (S)-ureidoglycolate + urea</text>
        <dbReference type="Rhea" id="RHEA:11016"/>
        <dbReference type="ChEBI" id="CHEBI:15377"/>
        <dbReference type="ChEBI" id="CHEBI:16199"/>
        <dbReference type="ChEBI" id="CHEBI:17536"/>
        <dbReference type="ChEBI" id="CHEBI:57296"/>
        <dbReference type="EC" id="3.5.3.4"/>
    </reaction>
</comment>
<dbReference type="GO" id="GO:0006144">
    <property type="term" value="P:purine nucleobase metabolic process"/>
    <property type="evidence" value="ECO:0007669"/>
    <property type="project" value="UniProtKB-KW"/>
</dbReference>
<dbReference type="NCBIfam" id="TIGR02961">
    <property type="entry name" value="allantoicase"/>
    <property type="match status" value="1"/>
</dbReference>
<feature type="domain" description="Allantoicase" evidence="8">
    <location>
        <begin position="60"/>
        <end position="216"/>
    </location>
</feature>
<evidence type="ECO:0000256" key="3">
    <source>
        <dbReference type="ARBA" id="ARBA00012170"/>
    </source>
</evidence>
<dbReference type="FunFam" id="2.60.120.260:FF:000059">
    <property type="entry name" value="Probable allantoicase"/>
    <property type="match status" value="1"/>
</dbReference>
<sequence>MEIPINTESLADKLTEQARDHLPNLSAHSTADISVTPIPSPLIDTTFSSATSLSTSVLNASIHSFSDQWFAEASNLLNPAKPIWKEGYYVHAGKWYDGWETRRHNTAEYDWVVIKLGVVCVIEGVEVDTAFFKGNEAPEAGLDAAFVEEGKEGEVKGGQGEWIGWEEVLPKQTCGPSQRQAWRVKGKGVEEKEVNFLKLKMYPDGGIARLRVYGRVVSPPLPVKVREGGEERPQEDLAAALNGGVAVARSDEHFGTKSNLLLPGRGKDMGDGWETSRSRTKGHVDWVIVKLGLKGRVIEKVVVDTKDFRGNFPRAVKVEGWSESAAKAALGTEEEPKHDGPGWRELVKGEQKCQSDHEHVFEGDALAVQQPPEGEVWTHVKMTIIPDGGVKRLRIFGRRA</sequence>
<dbReference type="AlphaFoldDB" id="A0A0N0NN93"/>
<evidence type="ECO:0000313" key="10">
    <source>
        <dbReference type="Proteomes" id="UP000038010"/>
    </source>
</evidence>
<evidence type="ECO:0000256" key="7">
    <source>
        <dbReference type="ARBA" id="ARBA00060607"/>
    </source>
</evidence>
<comment type="similarity">
    <text evidence="2">Belongs to the allantoicase family.</text>
</comment>
<dbReference type="InterPro" id="IPR005164">
    <property type="entry name" value="Allantoicase"/>
</dbReference>
<gene>
    <name evidence="9" type="ORF">AB675_8115</name>
</gene>
<comment type="function">
    <text evidence="6">Utilization of purines as secondary nitrogen sources, when primary sources are limiting.</text>
</comment>
<dbReference type="EMBL" id="LFJN01000010">
    <property type="protein sequence ID" value="KPI41258.1"/>
    <property type="molecule type" value="Genomic_DNA"/>
</dbReference>
<protein>
    <recommendedName>
        <fullName evidence="3">allantoicase</fullName>
        <ecNumber evidence="3">3.5.3.4</ecNumber>
    </recommendedName>
</protein>
<reference evidence="9 10" key="1">
    <citation type="submission" date="2015-06" db="EMBL/GenBank/DDBJ databases">
        <title>Draft genome of the ant-associated black yeast Phialophora attae CBS 131958.</title>
        <authorList>
            <person name="Moreno L.F."/>
            <person name="Stielow B.J."/>
            <person name="de Hoog S."/>
            <person name="Vicente V.A."/>
            <person name="Weiss V.A."/>
            <person name="de Vries M."/>
            <person name="Cruz L.M."/>
            <person name="Souza E.M."/>
        </authorList>
    </citation>
    <scope>NUCLEOTIDE SEQUENCE [LARGE SCALE GENOMIC DNA]</scope>
    <source>
        <strain evidence="9 10">CBS 131958</strain>
    </source>
</reference>
<feature type="domain" description="Allantoicase" evidence="8">
    <location>
        <begin position="243"/>
        <end position="399"/>
    </location>
</feature>
<dbReference type="InterPro" id="IPR015908">
    <property type="entry name" value="Allantoicase_dom"/>
</dbReference>
<dbReference type="PANTHER" id="PTHR12045">
    <property type="entry name" value="ALLANTOICASE"/>
    <property type="match status" value="1"/>
</dbReference>
<dbReference type="VEuPathDB" id="FungiDB:AB675_8115"/>
<dbReference type="RefSeq" id="XP_018001221.1">
    <property type="nucleotide sequence ID" value="XM_018148536.1"/>
</dbReference>
<comment type="pathway">
    <text evidence="7">Nitrogen metabolism; (S)-allantoin degradation; (S)-ureidoglycolate from allantoate (aminidohydrolase route): step 1/1.</text>
</comment>
<organism evidence="9 10">
    <name type="scientific">Cyphellophora attinorum</name>
    <dbReference type="NCBI Taxonomy" id="1664694"/>
    <lineage>
        <taxon>Eukaryota</taxon>
        <taxon>Fungi</taxon>
        <taxon>Dikarya</taxon>
        <taxon>Ascomycota</taxon>
        <taxon>Pezizomycotina</taxon>
        <taxon>Eurotiomycetes</taxon>
        <taxon>Chaetothyriomycetidae</taxon>
        <taxon>Chaetothyriales</taxon>
        <taxon>Cyphellophoraceae</taxon>
        <taxon>Cyphellophora</taxon>
    </lineage>
</organism>
<evidence type="ECO:0000256" key="4">
    <source>
        <dbReference type="ARBA" id="ARBA00022631"/>
    </source>
</evidence>
<name>A0A0N0NN93_9EURO</name>
<dbReference type="HAMAP" id="MF_00813">
    <property type="entry name" value="Allantoicase"/>
    <property type="match status" value="1"/>
</dbReference>
<dbReference type="Pfam" id="PF03561">
    <property type="entry name" value="Allantoicase"/>
    <property type="match status" value="2"/>
</dbReference>
<dbReference type="PANTHER" id="PTHR12045:SF3">
    <property type="entry name" value="INACTIVE ALLANTOICASE-RELATED"/>
    <property type="match status" value="1"/>
</dbReference>
<dbReference type="EC" id="3.5.3.4" evidence="3"/>
<evidence type="ECO:0000256" key="5">
    <source>
        <dbReference type="ARBA" id="ARBA00022801"/>
    </source>
</evidence>
<dbReference type="InterPro" id="IPR008979">
    <property type="entry name" value="Galactose-bd-like_sf"/>
</dbReference>
<dbReference type="FunFam" id="2.60.120.260:FF:000078">
    <property type="entry name" value="DAL2p Allantoicase"/>
    <property type="match status" value="1"/>
</dbReference>
<keyword evidence="5" id="KW-0378">Hydrolase</keyword>
<dbReference type="GO" id="GO:0004037">
    <property type="term" value="F:allantoicase activity"/>
    <property type="evidence" value="ECO:0007669"/>
    <property type="project" value="UniProtKB-EC"/>
</dbReference>
<evidence type="ECO:0000259" key="8">
    <source>
        <dbReference type="Pfam" id="PF03561"/>
    </source>
</evidence>
<evidence type="ECO:0000256" key="6">
    <source>
        <dbReference type="ARBA" id="ARBA00056910"/>
    </source>
</evidence>
<dbReference type="Gene3D" id="2.60.120.260">
    <property type="entry name" value="Galactose-binding domain-like"/>
    <property type="match status" value="2"/>
</dbReference>
<evidence type="ECO:0000256" key="1">
    <source>
        <dbReference type="ARBA" id="ARBA00001314"/>
    </source>
</evidence>
<keyword evidence="4" id="KW-0659">Purine metabolism</keyword>
<dbReference type="OrthoDB" id="10266039at2759"/>
<dbReference type="PIRSF" id="PIRSF016516">
    <property type="entry name" value="Allantoicase"/>
    <property type="match status" value="1"/>
</dbReference>
<dbReference type="GeneID" id="28740415"/>
<accession>A0A0N0NN93</accession>
<dbReference type="GO" id="GO:0000256">
    <property type="term" value="P:allantoin catabolic process"/>
    <property type="evidence" value="ECO:0007669"/>
    <property type="project" value="InterPro"/>
</dbReference>
<comment type="caution">
    <text evidence="9">The sequence shown here is derived from an EMBL/GenBank/DDBJ whole genome shotgun (WGS) entry which is preliminary data.</text>
</comment>
<evidence type="ECO:0000313" key="9">
    <source>
        <dbReference type="EMBL" id="KPI41258.1"/>
    </source>
</evidence>
<keyword evidence="10" id="KW-1185">Reference proteome</keyword>
<dbReference type="SUPFAM" id="SSF49785">
    <property type="entry name" value="Galactose-binding domain-like"/>
    <property type="match status" value="2"/>
</dbReference>
<proteinExistence type="inferred from homology"/>